<dbReference type="Proteomes" id="UP001202328">
    <property type="component" value="Unassembled WGS sequence"/>
</dbReference>
<evidence type="ECO:0000313" key="1">
    <source>
        <dbReference type="EMBL" id="KAI3959758.1"/>
    </source>
</evidence>
<name>A0AAD4TJ27_9MAGN</name>
<gene>
    <name evidence="1" type="ORF">MKW98_018858</name>
</gene>
<reference evidence="1" key="1">
    <citation type="submission" date="2022-04" db="EMBL/GenBank/DDBJ databases">
        <title>A functionally conserved STORR gene fusion in Papaver species that diverged 16.8 million years ago.</title>
        <authorList>
            <person name="Catania T."/>
        </authorList>
    </citation>
    <scope>NUCLEOTIDE SEQUENCE</scope>
    <source>
        <strain evidence="1">S-188037</strain>
    </source>
</reference>
<comment type="caution">
    <text evidence="1">The sequence shown here is derived from an EMBL/GenBank/DDBJ whole genome shotgun (WGS) entry which is preliminary data.</text>
</comment>
<feature type="non-terminal residue" evidence="1">
    <location>
        <position position="59"/>
    </location>
</feature>
<proteinExistence type="predicted"/>
<dbReference type="AlphaFoldDB" id="A0AAD4TJ27"/>
<dbReference type="EMBL" id="JAJJMB010000989">
    <property type="protein sequence ID" value="KAI3959758.1"/>
    <property type="molecule type" value="Genomic_DNA"/>
</dbReference>
<evidence type="ECO:0000313" key="2">
    <source>
        <dbReference type="Proteomes" id="UP001202328"/>
    </source>
</evidence>
<sequence length="59" mass="6945">MGDDTRKTKLRKKKKVTARLSTIILKSILEKAPMQAMIQLTENKQRRIKEKITIMDFDL</sequence>
<protein>
    <submittedName>
        <fullName evidence="1">Uncharacterized protein</fullName>
    </submittedName>
</protein>
<keyword evidence="2" id="KW-1185">Reference proteome</keyword>
<accession>A0AAD4TJ27</accession>
<organism evidence="1 2">
    <name type="scientific">Papaver atlanticum</name>
    <dbReference type="NCBI Taxonomy" id="357466"/>
    <lineage>
        <taxon>Eukaryota</taxon>
        <taxon>Viridiplantae</taxon>
        <taxon>Streptophyta</taxon>
        <taxon>Embryophyta</taxon>
        <taxon>Tracheophyta</taxon>
        <taxon>Spermatophyta</taxon>
        <taxon>Magnoliopsida</taxon>
        <taxon>Ranunculales</taxon>
        <taxon>Papaveraceae</taxon>
        <taxon>Papaveroideae</taxon>
        <taxon>Papaver</taxon>
    </lineage>
</organism>